<keyword evidence="3" id="KW-1185">Reference proteome</keyword>
<accession>A0ABV7JXH2</accession>
<evidence type="ECO:0000256" key="1">
    <source>
        <dbReference type="SAM" id="MobiDB-lite"/>
    </source>
</evidence>
<feature type="region of interest" description="Disordered" evidence="1">
    <location>
        <begin position="132"/>
        <end position="160"/>
    </location>
</feature>
<sequence>MHELRLGFNCGLGLSQLKLKGDFIKVLKYIHNSVLSIKRHRVRFKSSDVFKLGTYVSFFVVSSIIFSGSTLAKTFCSTEVVEEKGTPALSPGLIDAMYEAISTNTFDLDEPYTLITKKHFCTGVGKSNIGSESSFETFNNAPDPDPTPKEGDKQTVKQTRADGTREWTYTYINGVWVLTGYKYTPLPDADSLEP</sequence>
<organism evidence="2 3">
    <name type="scientific">Alteromonas oceani</name>
    <dbReference type="NCBI Taxonomy" id="2071609"/>
    <lineage>
        <taxon>Bacteria</taxon>
        <taxon>Pseudomonadati</taxon>
        <taxon>Pseudomonadota</taxon>
        <taxon>Gammaproteobacteria</taxon>
        <taxon>Alteromonadales</taxon>
        <taxon>Alteromonadaceae</taxon>
        <taxon>Alteromonas/Salinimonas group</taxon>
        <taxon>Alteromonas</taxon>
    </lineage>
</organism>
<evidence type="ECO:0000313" key="3">
    <source>
        <dbReference type="Proteomes" id="UP001595477"/>
    </source>
</evidence>
<gene>
    <name evidence="2" type="ORF">ACFOEW_07940</name>
</gene>
<name>A0ABV7JXH2_9ALTE</name>
<dbReference type="Proteomes" id="UP001595477">
    <property type="component" value="Unassembled WGS sequence"/>
</dbReference>
<reference evidence="3" key="1">
    <citation type="journal article" date="2019" name="Int. J. Syst. Evol. Microbiol.">
        <title>The Global Catalogue of Microorganisms (GCM) 10K type strain sequencing project: providing services to taxonomists for standard genome sequencing and annotation.</title>
        <authorList>
            <consortium name="The Broad Institute Genomics Platform"/>
            <consortium name="The Broad Institute Genome Sequencing Center for Infectious Disease"/>
            <person name="Wu L."/>
            <person name="Ma J."/>
        </authorList>
    </citation>
    <scope>NUCLEOTIDE SEQUENCE [LARGE SCALE GENOMIC DNA]</scope>
    <source>
        <strain evidence="3">KCTC 52449</strain>
    </source>
</reference>
<dbReference type="RefSeq" id="WP_241155598.1">
    <property type="nucleotide sequence ID" value="NZ_JBHRSX010000016.1"/>
</dbReference>
<protein>
    <submittedName>
        <fullName evidence="2">Uncharacterized protein</fullName>
    </submittedName>
</protein>
<feature type="compositionally biased region" description="Basic and acidic residues" evidence="1">
    <location>
        <begin position="146"/>
        <end position="160"/>
    </location>
</feature>
<comment type="caution">
    <text evidence="2">The sequence shown here is derived from an EMBL/GenBank/DDBJ whole genome shotgun (WGS) entry which is preliminary data.</text>
</comment>
<dbReference type="EMBL" id="JBHRSX010000016">
    <property type="protein sequence ID" value="MFC3201745.1"/>
    <property type="molecule type" value="Genomic_DNA"/>
</dbReference>
<proteinExistence type="predicted"/>
<evidence type="ECO:0000313" key="2">
    <source>
        <dbReference type="EMBL" id="MFC3201745.1"/>
    </source>
</evidence>